<organism evidence="1 2">
    <name type="scientific">Aspergillus aculeatus (strain ATCC 16872 / CBS 172.66 / WB 5094)</name>
    <dbReference type="NCBI Taxonomy" id="690307"/>
    <lineage>
        <taxon>Eukaryota</taxon>
        <taxon>Fungi</taxon>
        <taxon>Dikarya</taxon>
        <taxon>Ascomycota</taxon>
        <taxon>Pezizomycotina</taxon>
        <taxon>Eurotiomycetes</taxon>
        <taxon>Eurotiomycetidae</taxon>
        <taxon>Eurotiales</taxon>
        <taxon>Aspergillaceae</taxon>
        <taxon>Aspergillus</taxon>
        <taxon>Aspergillus subgen. Circumdati</taxon>
    </lineage>
</organism>
<protein>
    <submittedName>
        <fullName evidence="1">Uncharacterized protein</fullName>
    </submittedName>
</protein>
<proteinExistence type="predicted"/>
<dbReference type="AlphaFoldDB" id="A0A1L9X052"/>
<dbReference type="VEuPathDB" id="FungiDB:ASPACDRAFT_40706"/>
<keyword evidence="2" id="KW-1185">Reference proteome</keyword>
<name>A0A1L9X052_ASPA1</name>
<dbReference type="EMBL" id="KV878973">
    <property type="protein sequence ID" value="OJK01892.1"/>
    <property type="molecule type" value="Genomic_DNA"/>
</dbReference>
<evidence type="ECO:0000313" key="1">
    <source>
        <dbReference type="EMBL" id="OJK01892.1"/>
    </source>
</evidence>
<gene>
    <name evidence="1" type="ORF">ASPACDRAFT_40706</name>
</gene>
<sequence>MDDCVVLFGPLFLSGTEGPVIGCTLRALGPDVDQLGWDDLELKLVQGMHAYRTTLPQASPFYGVIYRNCLVRFYREVLGEPGAIISEYHPTLLWGPRAMHVDIDRELIELWFKEARGVAVREQW</sequence>
<reference evidence="2" key="1">
    <citation type="journal article" date="2017" name="Genome Biol.">
        <title>Comparative genomics reveals high biological diversity and specific adaptations in the industrially and medically important fungal genus Aspergillus.</title>
        <authorList>
            <person name="de Vries R.P."/>
            <person name="Riley R."/>
            <person name="Wiebenga A."/>
            <person name="Aguilar-Osorio G."/>
            <person name="Amillis S."/>
            <person name="Uchima C.A."/>
            <person name="Anderluh G."/>
            <person name="Asadollahi M."/>
            <person name="Askin M."/>
            <person name="Barry K."/>
            <person name="Battaglia E."/>
            <person name="Bayram O."/>
            <person name="Benocci T."/>
            <person name="Braus-Stromeyer S.A."/>
            <person name="Caldana C."/>
            <person name="Canovas D."/>
            <person name="Cerqueira G.C."/>
            <person name="Chen F."/>
            <person name="Chen W."/>
            <person name="Choi C."/>
            <person name="Clum A."/>
            <person name="Dos Santos R.A."/>
            <person name="Damasio A.R."/>
            <person name="Diallinas G."/>
            <person name="Emri T."/>
            <person name="Fekete E."/>
            <person name="Flipphi M."/>
            <person name="Freyberg S."/>
            <person name="Gallo A."/>
            <person name="Gournas C."/>
            <person name="Habgood R."/>
            <person name="Hainaut M."/>
            <person name="Harispe M.L."/>
            <person name="Henrissat B."/>
            <person name="Hilden K.S."/>
            <person name="Hope R."/>
            <person name="Hossain A."/>
            <person name="Karabika E."/>
            <person name="Karaffa L."/>
            <person name="Karanyi Z."/>
            <person name="Krasevec N."/>
            <person name="Kuo A."/>
            <person name="Kusch H."/>
            <person name="LaButti K."/>
            <person name="Lagendijk E.L."/>
            <person name="Lapidus A."/>
            <person name="Levasseur A."/>
            <person name="Lindquist E."/>
            <person name="Lipzen A."/>
            <person name="Logrieco A.F."/>
            <person name="MacCabe A."/>
            <person name="Maekelae M.R."/>
            <person name="Malavazi I."/>
            <person name="Melin P."/>
            <person name="Meyer V."/>
            <person name="Mielnichuk N."/>
            <person name="Miskei M."/>
            <person name="Molnar A.P."/>
            <person name="Mule G."/>
            <person name="Ngan C.Y."/>
            <person name="Orejas M."/>
            <person name="Orosz E."/>
            <person name="Ouedraogo J.P."/>
            <person name="Overkamp K.M."/>
            <person name="Park H.-S."/>
            <person name="Perrone G."/>
            <person name="Piumi F."/>
            <person name="Punt P.J."/>
            <person name="Ram A.F."/>
            <person name="Ramon A."/>
            <person name="Rauscher S."/>
            <person name="Record E."/>
            <person name="Riano-Pachon D.M."/>
            <person name="Robert V."/>
            <person name="Roehrig J."/>
            <person name="Ruller R."/>
            <person name="Salamov A."/>
            <person name="Salih N.S."/>
            <person name="Samson R.A."/>
            <person name="Sandor E."/>
            <person name="Sanguinetti M."/>
            <person name="Schuetze T."/>
            <person name="Sepcic K."/>
            <person name="Shelest E."/>
            <person name="Sherlock G."/>
            <person name="Sophianopoulou V."/>
            <person name="Squina F.M."/>
            <person name="Sun H."/>
            <person name="Susca A."/>
            <person name="Todd R.B."/>
            <person name="Tsang A."/>
            <person name="Unkles S.E."/>
            <person name="van de Wiele N."/>
            <person name="van Rossen-Uffink D."/>
            <person name="Oliveira J.V."/>
            <person name="Vesth T.C."/>
            <person name="Visser J."/>
            <person name="Yu J.-H."/>
            <person name="Zhou M."/>
            <person name="Andersen M.R."/>
            <person name="Archer D.B."/>
            <person name="Baker S.E."/>
            <person name="Benoit I."/>
            <person name="Brakhage A.A."/>
            <person name="Braus G.H."/>
            <person name="Fischer R."/>
            <person name="Frisvad J.C."/>
            <person name="Goldman G.H."/>
            <person name="Houbraken J."/>
            <person name="Oakley B."/>
            <person name="Pocsi I."/>
            <person name="Scazzocchio C."/>
            <person name="Seiboth B."/>
            <person name="vanKuyk P.A."/>
            <person name="Wortman J."/>
            <person name="Dyer P.S."/>
            <person name="Grigoriev I.V."/>
        </authorList>
    </citation>
    <scope>NUCLEOTIDE SEQUENCE [LARGE SCALE GENOMIC DNA]</scope>
    <source>
        <strain evidence="2">ATCC 16872 / CBS 172.66 / WB 5094</strain>
    </source>
</reference>
<dbReference type="GeneID" id="30974616"/>
<dbReference type="Proteomes" id="UP000184546">
    <property type="component" value="Unassembled WGS sequence"/>
</dbReference>
<evidence type="ECO:0000313" key="2">
    <source>
        <dbReference type="Proteomes" id="UP000184546"/>
    </source>
</evidence>
<accession>A0A1L9X052</accession>
<dbReference type="RefSeq" id="XP_020058231.1">
    <property type="nucleotide sequence ID" value="XM_020200802.1"/>
</dbReference>